<sequence>MKKGTKHLEETKIRLAEAKQSKMKKQILFSIILLTLILPIITAQETPLTFQFNKQFDLKQPCSDRGFFCAANFECNITLINPEGDVIIS</sequence>
<accession>A0A0F9AQ90</accession>
<reference evidence="1" key="1">
    <citation type="journal article" date="2015" name="Nature">
        <title>Complex archaea that bridge the gap between prokaryotes and eukaryotes.</title>
        <authorList>
            <person name="Spang A."/>
            <person name="Saw J.H."/>
            <person name="Jorgensen S.L."/>
            <person name="Zaremba-Niedzwiedzka K."/>
            <person name="Martijn J."/>
            <person name="Lind A.E."/>
            <person name="van Eijk R."/>
            <person name="Schleper C."/>
            <person name="Guy L."/>
            <person name="Ettema T.J."/>
        </authorList>
    </citation>
    <scope>NUCLEOTIDE SEQUENCE</scope>
</reference>
<feature type="non-terminal residue" evidence="1">
    <location>
        <position position="89"/>
    </location>
</feature>
<comment type="caution">
    <text evidence="1">The sequence shown here is derived from an EMBL/GenBank/DDBJ whole genome shotgun (WGS) entry which is preliminary data.</text>
</comment>
<proteinExistence type="predicted"/>
<name>A0A0F9AQ90_9ZZZZ</name>
<organism evidence="1">
    <name type="scientific">marine sediment metagenome</name>
    <dbReference type="NCBI Taxonomy" id="412755"/>
    <lineage>
        <taxon>unclassified sequences</taxon>
        <taxon>metagenomes</taxon>
        <taxon>ecological metagenomes</taxon>
    </lineage>
</organism>
<evidence type="ECO:0000313" key="1">
    <source>
        <dbReference type="EMBL" id="KKL11724.1"/>
    </source>
</evidence>
<protein>
    <submittedName>
        <fullName evidence="1">Uncharacterized protein</fullName>
    </submittedName>
</protein>
<dbReference type="EMBL" id="LAZR01041539">
    <property type="protein sequence ID" value="KKL11724.1"/>
    <property type="molecule type" value="Genomic_DNA"/>
</dbReference>
<gene>
    <name evidence="1" type="ORF">LCGC14_2542870</name>
</gene>
<dbReference type="AlphaFoldDB" id="A0A0F9AQ90"/>